<organism evidence="4 5">
    <name type="scientific">Phialocephala subalpina</name>
    <dbReference type="NCBI Taxonomy" id="576137"/>
    <lineage>
        <taxon>Eukaryota</taxon>
        <taxon>Fungi</taxon>
        <taxon>Dikarya</taxon>
        <taxon>Ascomycota</taxon>
        <taxon>Pezizomycotina</taxon>
        <taxon>Leotiomycetes</taxon>
        <taxon>Helotiales</taxon>
        <taxon>Mollisiaceae</taxon>
        <taxon>Phialocephala</taxon>
        <taxon>Phialocephala fortinii species complex</taxon>
    </lineage>
</organism>
<keyword evidence="5" id="KW-1185">Reference proteome</keyword>
<dbReference type="Gene3D" id="3.40.50.720">
    <property type="entry name" value="NAD(P)-binding Rossmann-like Domain"/>
    <property type="match status" value="1"/>
</dbReference>
<proteinExistence type="inferred from homology"/>
<dbReference type="Gene3D" id="3.90.25.10">
    <property type="entry name" value="UDP-galactose 4-epimerase, domain 1"/>
    <property type="match status" value="1"/>
</dbReference>
<dbReference type="InterPro" id="IPR008030">
    <property type="entry name" value="NmrA-like"/>
</dbReference>
<sequence>MSSKKIIVVVGATGNQGSSVAHTFLKLPNWHVCCLTRNSSSLASQALATLGAEVVQADLSIASSLTRAFSNANAIFLNTDFWGTFRSPELQDKPEAERGLIAFENEVLHGKNVAQAAAAVPSLERLVYSTLPAMKKTSNGKYGSSFHWEAKATVVDYILEEEPELAKKASLIYLGGYTTNAMLTPRLDPANGKYNFVLPLRKNAKMPIIDPKESTGPFVRALIEDEDAGTKLLAYDSHLTMEEVPVVWSRATGKEAAYVEVSADIMHQKFGISKEILEAPGFINEYGYMGGVDGFIEPFQLKKHVPTKSYEDWLKEQD</sequence>
<comment type="similarity">
    <text evidence="1">Belongs to the NmrA-type oxidoreductase family.</text>
</comment>
<name>A0A1L7XC83_9HELO</name>
<dbReference type="AlphaFoldDB" id="A0A1L7XC83"/>
<evidence type="ECO:0000259" key="3">
    <source>
        <dbReference type="Pfam" id="PF05368"/>
    </source>
</evidence>
<dbReference type="InterPro" id="IPR036291">
    <property type="entry name" value="NAD(P)-bd_dom_sf"/>
</dbReference>
<evidence type="ECO:0000256" key="2">
    <source>
        <dbReference type="ARBA" id="ARBA00022857"/>
    </source>
</evidence>
<accession>A0A1L7XC83</accession>
<evidence type="ECO:0000313" key="4">
    <source>
        <dbReference type="EMBL" id="CZR62639.1"/>
    </source>
</evidence>
<dbReference type="STRING" id="576137.A0A1L7XC83"/>
<dbReference type="OrthoDB" id="3358371at2759"/>
<gene>
    <name evidence="4" type="ORF">PAC_12536</name>
</gene>
<dbReference type="SUPFAM" id="SSF51735">
    <property type="entry name" value="NAD(P)-binding Rossmann-fold domains"/>
    <property type="match status" value="1"/>
</dbReference>
<evidence type="ECO:0000313" key="5">
    <source>
        <dbReference type="Proteomes" id="UP000184330"/>
    </source>
</evidence>
<dbReference type="Pfam" id="PF05368">
    <property type="entry name" value="NmrA"/>
    <property type="match status" value="1"/>
</dbReference>
<dbReference type="EMBL" id="FJOG01000021">
    <property type="protein sequence ID" value="CZR62639.1"/>
    <property type="molecule type" value="Genomic_DNA"/>
</dbReference>
<dbReference type="Proteomes" id="UP000184330">
    <property type="component" value="Unassembled WGS sequence"/>
</dbReference>
<dbReference type="GO" id="GO:0005634">
    <property type="term" value="C:nucleus"/>
    <property type="evidence" value="ECO:0007669"/>
    <property type="project" value="TreeGrafter"/>
</dbReference>
<reference evidence="4 5" key="1">
    <citation type="submission" date="2016-03" db="EMBL/GenBank/DDBJ databases">
        <authorList>
            <person name="Ploux O."/>
        </authorList>
    </citation>
    <scope>NUCLEOTIDE SEQUENCE [LARGE SCALE GENOMIC DNA]</scope>
    <source>
        <strain evidence="4 5">UAMH 11012</strain>
    </source>
</reference>
<evidence type="ECO:0000256" key="1">
    <source>
        <dbReference type="ARBA" id="ARBA00006328"/>
    </source>
</evidence>
<feature type="domain" description="NmrA-like" evidence="3">
    <location>
        <begin position="4"/>
        <end position="294"/>
    </location>
</feature>
<dbReference type="PANTHER" id="PTHR42748:SF29">
    <property type="entry name" value="NMRA-LIKE DOMAIN-CONTAINING PROTEIN"/>
    <property type="match status" value="1"/>
</dbReference>
<protein>
    <recommendedName>
        <fullName evidence="3">NmrA-like domain-containing protein</fullName>
    </recommendedName>
</protein>
<dbReference type="PANTHER" id="PTHR42748">
    <property type="entry name" value="NITROGEN METABOLITE REPRESSION PROTEIN NMRA FAMILY MEMBER"/>
    <property type="match status" value="1"/>
</dbReference>
<keyword evidence="2" id="KW-0521">NADP</keyword>
<dbReference type="InterPro" id="IPR051164">
    <property type="entry name" value="NmrA-like_oxidored"/>
</dbReference>